<name>A0ABX7BBG5_9PROT</name>
<evidence type="ECO:0000313" key="4">
    <source>
        <dbReference type="Proteomes" id="UP000595197"/>
    </source>
</evidence>
<reference evidence="3" key="1">
    <citation type="submission" date="2021-02" db="EMBL/GenBank/DDBJ databases">
        <title>Skermanella TT6 skin isolate.</title>
        <authorList>
            <person name="Lee K."/>
            <person name="Ganzorig M."/>
        </authorList>
    </citation>
    <scope>NUCLEOTIDE SEQUENCE</scope>
    <source>
        <strain evidence="3">TT6</strain>
    </source>
</reference>
<feature type="signal peptide" evidence="2">
    <location>
        <begin position="1"/>
        <end position="22"/>
    </location>
</feature>
<dbReference type="EMBL" id="CP067420">
    <property type="protein sequence ID" value="QQP91527.1"/>
    <property type="molecule type" value="Genomic_DNA"/>
</dbReference>
<feature type="chain" id="PRO_5045304572" description="Secreted protein" evidence="2">
    <location>
        <begin position="23"/>
        <end position="120"/>
    </location>
</feature>
<gene>
    <name evidence="3" type="ORF">IGS68_10095</name>
</gene>
<dbReference type="Proteomes" id="UP000595197">
    <property type="component" value="Chromosome"/>
</dbReference>
<keyword evidence="2" id="KW-0732">Signal</keyword>
<feature type="region of interest" description="Disordered" evidence="1">
    <location>
        <begin position="25"/>
        <end position="120"/>
    </location>
</feature>
<proteinExistence type="predicted"/>
<keyword evidence="4" id="KW-1185">Reference proteome</keyword>
<dbReference type="RefSeq" id="WP_201079537.1">
    <property type="nucleotide sequence ID" value="NZ_CP067420.1"/>
</dbReference>
<sequence>MHAKPIILGAALLAVAAVSAGAQGIKKETLTDDPNVTRSLEPGSTPQGTRSPGVNEKRNEDNGEIQGTMDRLRANPTDVQGNQVQRETRDSGQPQGEESEQDKEDRAGVPDANQPEEQPK</sequence>
<evidence type="ECO:0000256" key="2">
    <source>
        <dbReference type="SAM" id="SignalP"/>
    </source>
</evidence>
<evidence type="ECO:0008006" key="5">
    <source>
        <dbReference type="Google" id="ProtNLM"/>
    </source>
</evidence>
<accession>A0ABX7BBG5</accession>
<organism evidence="3 4">
    <name type="scientific">Skermanella cutis</name>
    <dbReference type="NCBI Taxonomy" id="2775420"/>
    <lineage>
        <taxon>Bacteria</taxon>
        <taxon>Pseudomonadati</taxon>
        <taxon>Pseudomonadota</taxon>
        <taxon>Alphaproteobacteria</taxon>
        <taxon>Rhodospirillales</taxon>
        <taxon>Azospirillaceae</taxon>
        <taxon>Skermanella</taxon>
    </lineage>
</organism>
<feature type="compositionally biased region" description="Polar residues" evidence="1">
    <location>
        <begin position="32"/>
        <end position="52"/>
    </location>
</feature>
<evidence type="ECO:0000313" key="3">
    <source>
        <dbReference type="EMBL" id="QQP91527.1"/>
    </source>
</evidence>
<protein>
    <recommendedName>
        <fullName evidence="5">Secreted protein</fullName>
    </recommendedName>
</protein>
<evidence type="ECO:0000256" key="1">
    <source>
        <dbReference type="SAM" id="MobiDB-lite"/>
    </source>
</evidence>
<feature type="compositionally biased region" description="Polar residues" evidence="1">
    <location>
        <begin position="77"/>
        <end position="96"/>
    </location>
</feature>